<feature type="coiled-coil region" evidence="1">
    <location>
        <begin position="11"/>
        <end position="38"/>
    </location>
</feature>
<evidence type="ECO:0000256" key="1">
    <source>
        <dbReference type="SAM" id="Coils"/>
    </source>
</evidence>
<proteinExistence type="predicted"/>
<accession>A0A6C0JVM9</accession>
<organism evidence="2">
    <name type="scientific">viral metagenome</name>
    <dbReference type="NCBI Taxonomy" id="1070528"/>
    <lineage>
        <taxon>unclassified sequences</taxon>
        <taxon>metagenomes</taxon>
        <taxon>organismal metagenomes</taxon>
    </lineage>
</organism>
<evidence type="ECO:0000313" key="2">
    <source>
        <dbReference type="EMBL" id="QHU07958.1"/>
    </source>
</evidence>
<reference evidence="2" key="1">
    <citation type="journal article" date="2020" name="Nature">
        <title>Giant virus diversity and host interactions through global metagenomics.</title>
        <authorList>
            <person name="Schulz F."/>
            <person name="Roux S."/>
            <person name="Paez-Espino D."/>
            <person name="Jungbluth S."/>
            <person name="Walsh D.A."/>
            <person name="Denef V.J."/>
            <person name="McMahon K.D."/>
            <person name="Konstantinidis K.T."/>
            <person name="Eloe-Fadrosh E.A."/>
            <person name="Kyrpides N.C."/>
            <person name="Woyke T."/>
        </authorList>
    </citation>
    <scope>NUCLEOTIDE SEQUENCE</scope>
    <source>
        <strain evidence="2">GVMAG-S-1062768-28</strain>
    </source>
</reference>
<sequence>MSVNHIYNMACMLKKAELDQLIAKLQRLSANCIFYENSILPYSVKELAETPDPEKINHMVRYIASFAHHEFDPEDLKVQTIAAYLVRYIYCLIEKLHDKENDVDIRNLSEFSFWHDVSVEIIGDMVNSDKTIQEKIPDLYSLEKYIW</sequence>
<dbReference type="EMBL" id="MN740694">
    <property type="protein sequence ID" value="QHU07958.1"/>
    <property type="molecule type" value="Genomic_DNA"/>
</dbReference>
<protein>
    <submittedName>
        <fullName evidence="2">Uncharacterized protein</fullName>
    </submittedName>
</protein>
<name>A0A6C0JVM9_9ZZZZ</name>
<keyword evidence="1" id="KW-0175">Coiled coil</keyword>
<dbReference type="AlphaFoldDB" id="A0A6C0JVM9"/>